<dbReference type="Pfam" id="PF10557">
    <property type="entry name" value="Cullin_Nedd8"/>
    <property type="match status" value="1"/>
</dbReference>
<dbReference type="InterPro" id="IPR036390">
    <property type="entry name" value="WH_DNA-bd_sf"/>
</dbReference>
<dbReference type="GO" id="GO:0031461">
    <property type="term" value="C:cullin-RING ubiquitin ligase complex"/>
    <property type="evidence" value="ECO:0007669"/>
    <property type="project" value="InterPro"/>
</dbReference>
<dbReference type="GO" id="GO:0006511">
    <property type="term" value="P:ubiquitin-dependent protein catabolic process"/>
    <property type="evidence" value="ECO:0007669"/>
    <property type="project" value="InterPro"/>
</dbReference>
<dbReference type="EMBL" id="CDQK01000001">
    <property type="protein sequence ID" value="CEP20491.1"/>
    <property type="molecule type" value="Genomic_DNA"/>
</dbReference>
<dbReference type="InterPro" id="IPR016157">
    <property type="entry name" value="Cullin_CS"/>
</dbReference>
<dbReference type="Gene3D" id="3.30.230.130">
    <property type="entry name" value="Cullin, Chain C, Domain 2"/>
    <property type="match status" value="1"/>
</dbReference>
<keyword evidence="3" id="KW-0832">Ubl conjugation</keyword>
<dbReference type="GeneID" id="30991421"/>
<dbReference type="PANTHER" id="PTHR11932">
    <property type="entry name" value="CULLIN"/>
    <property type="match status" value="1"/>
</dbReference>
<keyword evidence="2" id="KW-1017">Isopeptide bond</keyword>
<dbReference type="Proteomes" id="UP000094389">
    <property type="component" value="Unassembled WGS sequence"/>
</dbReference>
<dbReference type="OrthoDB" id="27073at2759"/>
<dbReference type="SUPFAM" id="SSF74788">
    <property type="entry name" value="Cullin repeat-like"/>
    <property type="match status" value="1"/>
</dbReference>
<evidence type="ECO:0000313" key="7">
    <source>
        <dbReference type="EMBL" id="CEP20491.1"/>
    </source>
</evidence>
<name>A0A0H5BYQ2_CYBJN</name>
<dbReference type="Pfam" id="PF26557">
    <property type="entry name" value="Cullin_AB"/>
    <property type="match status" value="1"/>
</dbReference>
<sequence length="754" mass="88124">MIPSNRRGKIRAPRKNLTNEVAFEESWQVLADAIKEIEKKNASKLSFEELYRKSYNLVLRKHGKQLYESVAQLVEAHLLELKDSLNNKLALKVDTHVFLKEVSNIWSDHLLSMRMVSDVLMYLDRVYAKENHLPLIYDVGVNLFRDNIVKYDNNHIGNALNSLLMEEITNNRNGLIMDIFLVKSIITMFESLQEEERNLQTGENYYTKYFEPYYLEKTLEYYTKISNELFALGNGLVYIQKVDTLITNEQDKCVLYLPKKTYDKLISLVGNALITVNIDRVMRFHAEGLRTWVLDNRIDELKLLYNLLLKVDYLDGFLEQLHEIIMEEGMSFDTHDNQLLEEAPTHSKPKGKHSSSKKAASQAIVWVEKVISLKGKYDTILKNLNNDSSIQKTIDNAFVELLNKNPKISEYLSLFIDENVKKSADKSEDELETMMNNAIIVFRFIKDKDVFEKYYKNHLAKRLLKSYKDIERSLISKFKNEIGSSFTSKLEGMFRDINLSKEVSKKFNNKNFEINVLTKTFWPIQPQENCQEVVLAPQLEDLRSSFAKYYLQLHHGRNLSWAYNFGSVDIRIQFEKKIHELNMSLYCGLIVLLFEEHDSLTFEQIEMLTKIPKTDLVRSLQSVAVAPRTRILTKKPMSKDIKPGDVFRFNYSFSAPMTKVKVLTVANKVETDSERAKTIEKVDEDRKYELDAAIVRIMKSRKTLSHNELIVETVKQITRFKPSPQFIKKRIDALLEREYLQRDENDRSTYHYLA</sequence>
<proteinExistence type="inferred from homology"/>
<dbReference type="InterPro" id="IPR036388">
    <property type="entry name" value="WH-like_DNA-bd_sf"/>
</dbReference>
<reference evidence="9" key="2">
    <citation type="journal article" date="2015" name="J. Biotechnol.">
        <title>The structure of the Cyberlindnera jadinii genome and its relation to Candida utilis analyzed by the occurrence of single nucleotide polymorphisms.</title>
        <authorList>
            <person name="Rupp O."/>
            <person name="Brinkrolf K."/>
            <person name="Buerth C."/>
            <person name="Kunigo M."/>
            <person name="Schneider J."/>
            <person name="Jaenicke S."/>
            <person name="Goesmann A."/>
            <person name="Puehler A."/>
            <person name="Jaeger K.-E."/>
            <person name="Ernst J.F."/>
        </authorList>
    </citation>
    <scope>NUCLEOTIDE SEQUENCE [LARGE SCALE GENOMIC DNA]</scope>
    <source>
        <strain evidence="9">ATCC 18201 / CBS 1600 / BCRC 20928 / JCM 3617 / NBRC 0987 / NRRL Y-1542</strain>
    </source>
</reference>
<dbReference type="OMA" id="MFKDMTI"/>
<evidence type="ECO:0000256" key="2">
    <source>
        <dbReference type="ARBA" id="ARBA00022499"/>
    </source>
</evidence>
<dbReference type="SUPFAM" id="SSF46785">
    <property type="entry name" value="Winged helix' DNA-binding domain"/>
    <property type="match status" value="1"/>
</dbReference>
<dbReference type="GO" id="GO:0031625">
    <property type="term" value="F:ubiquitin protein ligase binding"/>
    <property type="evidence" value="ECO:0007669"/>
    <property type="project" value="InterPro"/>
</dbReference>
<dbReference type="InterPro" id="IPR036317">
    <property type="entry name" value="Cullin_homology_sf"/>
</dbReference>
<dbReference type="Gene3D" id="1.20.1310.10">
    <property type="entry name" value="Cullin Repeats"/>
    <property type="match status" value="4"/>
</dbReference>
<accession>A0A1E4S8B3</accession>
<comment type="similarity">
    <text evidence="1 4 5">Belongs to the cullin family.</text>
</comment>
<protein>
    <submittedName>
        <fullName evidence="8">Cullin-domain-containing protein</fullName>
    </submittedName>
    <submittedName>
        <fullName evidence="7">K03869 cullin 3</fullName>
    </submittedName>
</protein>
<gene>
    <name evidence="7" type="ORF">BN1211_0370</name>
    <name evidence="8" type="ORF">CYBJADRAFT_181988</name>
</gene>
<reference evidence="7" key="1">
    <citation type="submission" date="2014-12" db="EMBL/GenBank/DDBJ databases">
        <authorList>
            <person name="Jaenicke S."/>
        </authorList>
    </citation>
    <scope>NUCLEOTIDE SEQUENCE [LARGE SCALE GENOMIC DNA]</scope>
    <source>
        <strain evidence="7">CBS1600</strain>
    </source>
</reference>
<evidence type="ECO:0000256" key="1">
    <source>
        <dbReference type="ARBA" id="ARBA00006019"/>
    </source>
</evidence>
<dbReference type="RefSeq" id="XP_020072816.1">
    <property type="nucleotide sequence ID" value="XM_020217025.1"/>
</dbReference>
<evidence type="ECO:0000256" key="3">
    <source>
        <dbReference type="ARBA" id="ARBA00022843"/>
    </source>
</evidence>
<evidence type="ECO:0000256" key="5">
    <source>
        <dbReference type="RuleBase" id="RU003829"/>
    </source>
</evidence>
<dbReference type="InterPro" id="IPR019559">
    <property type="entry name" value="Cullin_neddylation_domain"/>
</dbReference>
<dbReference type="EMBL" id="KV453925">
    <property type="protein sequence ID" value="ODV75777.1"/>
    <property type="molecule type" value="Genomic_DNA"/>
</dbReference>
<dbReference type="InterPro" id="IPR016159">
    <property type="entry name" value="Cullin_repeat-like_dom_sf"/>
</dbReference>
<dbReference type="InterPro" id="IPR001373">
    <property type="entry name" value="Cullin_N"/>
</dbReference>
<dbReference type="SMART" id="SM00884">
    <property type="entry name" value="Cullin_Nedd8"/>
    <property type="match status" value="1"/>
</dbReference>
<keyword evidence="10" id="KW-1185">Reference proteome</keyword>
<dbReference type="InterPro" id="IPR045093">
    <property type="entry name" value="Cullin"/>
</dbReference>
<dbReference type="SMART" id="SM00182">
    <property type="entry name" value="CULLIN"/>
    <property type="match status" value="1"/>
</dbReference>
<dbReference type="Pfam" id="PF00888">
    <property type="entry name" value="Cullin"/>
    <property type="match status" value="1"/>
</dbReference>
<dbReference type="InterPro" id="IPR016158">
    <property type="entry name" value="Cullin_homology"/>
</dbReference>
<dbReference type="InterPro" id="IPR059120">
    <property type="entry name" value="Cullin-like_AB"/>
</dbReference>
<reference evidence="8 10" key="3">
    <citation type="journal article" date="2016" name="Proc. Natl. Acad. Sci. U.S.A.">
        <title>Comparative genomics of biotechnologically important yeasts.</title>
        <authorList>
            <person name="Riley R."/>
            <person name="Haridas S."/>
            <person name="Wolfe K.H."/>
            <person name="Lopes M.R."/>
            <person name="Hittinger C.T."/>
            <person name="Goeker M."/>
            <person name="Salamov A.A."/>
            <person name="Wisecaver J.H."/>
            <person name="Long T.M."/>
            <person name="Calvey C.H."/>
            <person name="Aerts A.L."/>
            <person name="Barry K.W."/>
            <person name="Choi C."/>
            <person name="Clum A."/>
            <person name="Coughlan A.Y."/>
            <person name="Deshpande S."/>
            <person name="Douglass A.P."/>
            <person name="Hanson S.J."/>
            <person name="Klenk H.-P."/>
            <person name="LaButti K.M."/>
            <person name="Lapidus A."/>
            <person name="Lindquist E.A."/>
            <person name="Lipzen A.M."/>
            <person name="Meier-Kolthoff J.P."/>
            <person name="Ohm R.A."/>
            <person name="Otillar R.P."/>
            <person name="Pangilinan J.L."/>
            <person name="Peng Y."/>
            <person name="Rokas A."/>
            <person name="Rosa C.A."/>
            <person name="Scheuner C."/>
            <person name="Sibirny A.A."/>
            <person name="Slot J.C."/>
            <person name="Stielow J.B."/>
            <person name="Sun H."/>
            <person name="Kurtzman C.P."/>
            <person name="Blackwell M."/>
            <person name="Grigoriev I.V."/>
            <person name="Jeffries T.W."/>
        </authorList>
    </citation>
    <scope>NUCLEOTIDE SEQUENCE [LARGE SCALE GENOMIC DNA]</scope>
    <source>
        <strain evidence="10">ATCC 18201 / CBS 1600 / BCRC 20928 / JCM 3617 / NBRC 0987 / NRRL Y-1542</strain>
        <strain evidence="8">NRRL Y-1542</strain>
    </source>
</reference>
<dbReference type="FunFam" id="1.20.1310.10:FF:000002">
    <property type="entry name" value="cullin-3 isoform X1"/>
    <property type="match status" value="1"/>
</dbReference>
<dbReference type="PROSITE" id="PS50069">
    <property type="entry name" value="CULLIN_2"/>
    <property type="match status" value="1"/>
</dbReference>
<feature type="domain" description="Cullin family profile" evidence="6">
    <location>
        <begin position="407"/>
        <end position="624"/>
    </location>
</feature>
<evidence type="ECO:0000259" key="6">
    <source>
        <dbReference type="PROSITE" id="PS50069"/>
    </source>
</evidence>
<evidence type="ECO:0000313" key="10">
    <source>
        <dbReference type="Proteomes" id="UP000094389"/>
    </source>
</evidence>
<evidence type="ECO:0000313" key="9">
    <source>
        <dbReference type="Proteomes" id="UP000038830"/>
    </source>
</evidence>
<dbReference type="SUPFAM" id="SSF75632">
    <property type="entry name" value="Cullin homology domain"/>
    <property type="match status" value="1"/>
</dbReference>
<dbReference type="PROSITE" id="PS01256">
    <property type="entry name" value="CULLIN_1"/>
    <property type="match status" value="1"/>
</dbReference>
<dbReference type="AlphaFoldDB" id="A0A0H5BYQ2"/>
<evidence type="ECO:0000313" key="8">
    <source>
        <dbReference type="EMBL" id="ODV75777.1"/>
    </source>
</evidence>
<dbReference type="Gene3D" id="1.10.10.10">
    <property type="entry name" value="Winged helix-like DNA-binding domain superfamily/Winged helix DNA-binding domain"/>
    <property type="match status" value="1"/>
</dbReference>
<dbReference type="FunFam" id="1.10.10.10:FF:000014">
    <property type="entry name" value="Cullin 1"/>
    <property type="match status" value="1"/>
</dbReference>
<organism evidence="7 9">
    <name type="scientific">Cyberlindnera jadinii (strain ATCC 18201 / CBS 1600 / BCRC 20928 / JCM 3617 / NBRC 0987 / NRRL Y-1542)</name>
    <name type="common">Torula yeast</name>
    <name type="synonym">Candida utilis</name>
    <dbReference type="NCBI Taxonomy" id="983966"/>
    <lineage>
        <taxon>Eukaryota</taxon>
        <taxon>Fungi</taxon>
        <taxon>Dikarya</taxon>
        <taxon>Ascomycota</taxon>
        <taxon>Saccharomycotina</taxon>
        <taxon>Saccharomycetes</taxon>
        <taxon>Phaffomycetales</taxon>
        <taxon>Phaffomycetaceae</taxon>
        <taxon>Cyberlindnera</taxon>
    </lineage>
</organism>
<evidence type="ECO:0000256" key="4">
    <source>
        <dbReference type="PROSITE-ProRule" id="PRU00330"/>
    </source>
</evidence>
<dbReference type="Proteomes" id="UP000038830">
    <property type="component" value="Unassembled WGS sequence"/>
</dbReference>
<accession>A0A0H5BYQ2</accession>
<dbReference type="STRING" id="983966.A0A0H5BYQ2"/>